<feature type="domain" description="R3H" evidence="1">
    <location>
        <begin position="77"/>
        <end position="147"/>
    </location>
</feature>
<dbReference type="EMBL" id="JBHTLU010000013">
    <property type="protein sequence ID" value="MFD1220766.1"/>
    <property type="molecule type" value="Genomic_DNA"/>
</dbReference>
<gene>
    <name evidence="2" type="ORF">ACFQ4B_11585</name>
</gene>
<proteinExistence type="predicted"/>
<keyword evidence="3" id="KW-1185">Reference proteome</keyword>
<dbReference type="InterPro" id="IPR001374">
    <property type="entry name" value="R3H_dom"/>
</dbReference>
<organism evidence="2 3">
    <name type="scientific">Paenibacillus vulneris</name>
    <dbReference type="NCBI Taxonomy" id="1133364"/>
    <lineage>
        <taxon>Bacteria</taxon>
        <taxon>Bacillati</taxon>
        <taxon>Bacillota</taxon>
        <taxon>Bacilli</taxon>
        <taxon>Bacillales</taxon>
        <taxon>Paenibacillaceae</taxon>
        <taxon>Paenibacillus</taxon>
    </lineage>
</organism>
<protein>
    <recommendedName>
        <fullName evidence="1">R3H domain-containing protein</fullName>
    </recommendedName>
</protein>
<evidence type="ECO:0000259" key="1">
    <source>
        <dbReference type="PROSITE" id="PS51061"/>
    </source>
</evidence>
<name>A0ABW3ULP3_9BACL</name>
<evidence type="ECO:0000313" key="3">
    <source>
        <dbReference type="Proteomes" id="UP001597180"/>
    </source>
</evidence>
<dbReference type="PROSITE" id="PS51061">
    <property type="entry name" value="R3H"/>
    <property type="match status" value="1"/>
</dbReference>
<sequence>MRNITLCEVIPLKYFISKIPLQAIEKCIDIEPNTEFFDLFITIEADGTGSYVLYRPHGETGPYKELDIWYGSLLEYIENTDTLKSLLLHLINDTRRDIRIYEEQLLGLPEEELAKRWVHRSLTPYYTVSVPSRGEMLRRHIAEEKKDLRKYERMLFYLVVYGSLPTNC</sequence>
<accession>A0ABW3ULP3</accession>
<dbReference type="RefSeq" id="WP_345587325.1">
    <property type="nucleotide sequence ID" value="NZ_BAABJG010000006.1"/>
</dbReference>
<comment type="caution">
    <text evidence="2">The sequence shown here is derived from an EMBL/GenBank/DDBJ whole genome shotgun (WGS) entry which is preliminary data.</text>
</comment>
<reference evidence="3" key="1">
    <citation type="journal article" date="2019" name="Int. J. Syst. Evol. Microbiol.">
        <title>The Global Catalogue of Microorganisms (GCM) 10K type strain sequencing project: providing services to taxonomists for standard genome sequencing and annotation.</title>
        <authorList>
            <consortium name="The Broad Institute Genomics Platform"/>
            <consortium name="The Broad Institute Genome Sequencing Center for Infectious Disease"/>
            <person name="Wu L."/>
            <person name="Ma J."/>
        </authorList>
    </citation>
    <scope>NUCLEOTIDE SEQUENCE [LARGE SCALE GENOMIC DNA]</scope>
    <source>
        <strain evidence="3">CCUG 53270</strain>
    </source>
</reference>
<dbReference type="Proteomes" id="UP001597180">
    <property type="component" value="Unassembled WGS sequence"/>
</dbReference>
<evidence type="ECO:0000313" key="2">
    <source>
        <dbReference type="EMBL" id="MFD1220766.1"/>
    </source>
</evidence>